<sequence>MNPANKILEAAQTLGKGVYPFIFLVVSLINQELMKGEWFKKLIRKPDHALDMANFLLKKMLKLFGYFQGFIQCVHTMCSLRLLINHQMQRFSKVKTSTAIWRQLSSFSQLELCIRFPSITCYQSITSRSTRLLQRYSSHQLRFKPMSSLSSPLPCVSAGTLQQESGRSSQTLSRSCYQPLLPSFIILQCSRWIQQQRFSLRPRSCSRTSCSRVRSCFRFWALSITRMFWPSRPRFSSLEIFRPLFVEFSFQFRLVLLPSFSACFSPRTRTRLLIRPSSGTASSSLVQCFLPLLCQRTELVLRLLSSKQNTRIKSCNYSLPFRRARVGCTNHSC</sequence>
<dbReference type="AlphaFoldDB" id="A0AA86UTV7"/>
<comment type="caution">
    <text evidence="1">The sequence shown here is derived from an EMBL/GenBank/DDBJ whole genome shotgun (WGS) entry which is preliminary data.</text>
</comment>
<proteinExistence type="predicted"/>
<evidence type="ECO:0000313" key="3">
    <source>
        <dbReference type="Proteomes" id="UP001642409"/>
    </source>
</evidence>
<dbReference type="Proteomes" id="UP001642409">
    <property type="component" value="Unassembled WGS sequence"/>
</dbReference>
<dbReference type="EMBL" id="CAXDID020000472">
    <property type="protein sequence ID" value="CAL6095038.1"/>
    <property type="molecule type" value="Genomic_DNA"/>
</dbReference>
<dbReference type="EMBL" id="CATOUU010001093">
    <property type="protein sequence ID" value="CAI9971545.1"/>
    <property type="molecule type" value="Genomic_DNA"/>
</dbReference>
<organism evidence="1">
    <name type="scientific">Hexamita inflata</name>
    <dbReference type="NCBI Taxonomy" id="28002"/>
    <lineage>
        <taxon>Eukaryota</taxon>
        <taxon>Metamonada</taxon>
        <taxon>Diplomonadida</taxon>
        <taxon>Hexamitidae</taxon>
        <taxon>Hexamitinae</taxon>
        <taxon>Hexamita</taxon>
    </lineage>
</organism>
<reference evidence="2 3" key="2">
    <citation type="submission" date="2024-07" db="EMBL/GenBank/DDBJ databases">
        <authorList>
            <person name="Akdeniz Z."/>
        </authorList>
    </citation>
    <scope>NUCLEOTIDE SEQUENCE [LARGE SCALE GENOMIC DNA]</scope>
</reference>
<keyword evidence="3" id="KW-1185">Reference proteome</keyword>
<evidence type="ECO:0000313" key="1">
    <source>
        <dbReference type="EMBL" id="CAI9971545.1"/>
    </source>
</evidence>
<protein>
    <submittedName>
        <fullName evidence="1">Uncharacterized protein</fullName>
    </submittedName>
</protein>
<evidence type="ECO:0000313" key="2">
    <source>
        <dbReference type="EMBL" id="CAL6095038.1"/>
    </source>
</evidence>
<gene>
    <name evidence="1" type="ORF">HINF_LOCUS59190</name>
    <name evidence="2" type="ORF">HINF_LOCUS67757</name>
</gene>
<accession>A0AA86UTV7</accession>
<name>A0AA86UTV7_9EUKA</name>
<reference evidence="1" key="1">
    <citation type="submission" date="2023-06" db="EMBL/GenBank/DDBJ databases">
        <authorList>
            <person name="Kurt Z."/>
        </authorList>
    </citation>
    <scope>NUCLEOTIDE SEQUENCE</scope>
</reference>